<dbReference type="Proteomes" id="UP001153954">
    <property type="component" value="Unassembled WGS sequence"/>
</dbReference>
<evidence type="ECO:0000313" key="1">
    <source>
        <dbReference type="EMBL" id="CAH2091048.1"/>
    </source>
</evidence>
<sequence length="136" mass="14807">MAQPRRLQLMLNHELCASASVAVRSVGAHFIHTSFAVLPTEGIYDGRAATAPLKRNVYPNLRNRSYIRDTKKAECGSHEFKSEKANYPVIRVGANETLTSLPGALAVTGGEGRRGSVDVMQTMDYSVTSEPVTDIN</sequence>
<organism evidence="1 2">
    <name type="scientific">Euphydryas editha</name>
    <name type="common">Edith's checkerspot</name>
    <dbReference type="NCBI Taxonomy" id="104508"/>
    <lineage>
        <taxon>Eukaryota</taxon>
        <taxon>Metazoa</taxon>
        <taxon>Ecdysozoa</taxon>
        <taxon>Arthropoda</taxon>
        <taxon>Hexapoda</taxon>
        <taxon>Insecta</taxon>
        <taxon>Pterygota</taxon>
        <taxon>Neoptera</taxon>
        <taxon>Endopterygota</taxon>
        <taxon>Lepidoptera</taxon>
        <taxon>Glossata</taxon>
        <taxon>Ditrysia</taxon>
        <taxon>Papilionoidea</taxon>
        <taxon>Nymphalidae</taxon>
        <taxon>Nymphalinae</taxon>
        <taxon>Euphydryas</taxon>
    </lineage>
</organism>
<evidence type="ECO:0000313" key="2">
    <source>
        <dbReference type="Proteomes" id="UP001153954"/>
    </source>
</evidence>
<comment type="caution">
    <text evidence="1">The sequence shown here is derived from an EMBL/GenBank/DDBJ whole genome shotgun (WGS) entry which is preliminary data.</text>
</comment>
<keyword evidence="2" id="KW-1185">Reference proteome</keyword>
<proteinExistence type="predicted"/>
<name>A0AAU9TVN6_EUPED</name>
<protein>
    <submittedName>
        <fullName evidence="1">Uncharacterized protein</fullName>
    </submittedName>
</protein>
<dbReference type="EMBL" id="CAKOGL010000010">
    <property type="protein sequence ID" value="CAH2091048.1"/>
    <property type="molecule type" value="Genomic_DNA"/>
</dbReference>
<gene>
    <name evidence="1" type="ORF">EEDITHA_LOCUS6946</name>
</gene>
<dbReference type="AlphaFoldDB" id="A0AAU9TVN6"/>
<reference evidence="1" key="1">
    <citation type="submission" date="2022-03" db="EMBL/GenBank/DDBJ databases">
        <authorList>
            <person name="Tunstrom K."/>
        </authorList>
    </citation>
    <scope>NUCLEOTIDE SEQUENCE</scope>
</reference>
<accession>A0AAU9TVN6</accession>